<feature type="transmembrane region" description="Helical" evidence="5">
    <location>
        <begin position="389"/>
        <end position="410"/>
    </location>
</feature>
<dbReference type="PANTHER" id="PTHR30249">
    <property type="entry name" value="PUTATIVE SEROTONIN TRANSPORTER"/>
    <property type="match status" value="1"/>
</dbReference>
<dbReference type="EMBL" id="LCTW02000096">
    <property type="protein sequence ID" value="KXX79125.1"/>
    <property type="molecule type" value="Genomic_DNA"/>
</dbReference>
<keyword evidence="2 5" id="KW-0812">Transmembrane</keyword>
<evidence type="ECO:0000256" key="3">
    <source>
        <dbReference type="ARBA" id="ARBA00022989"/>
    </source>
</evidence>
<dbReference type="Proteomes" id="UP000078237">
    <property type="component" value="Unassembled WGS sequence"/>
</dbReference>
<accession>A0A175W6C7</accession>
<gene>
    <name evidence="6" type="ORF">MMYC01_204164</name>
</gene>
<feature type="transmembrane region" description="Helical" evidence="5">
    <location>
        <begin position="198"/>
        <end position="219"/>
    </location>
</feature>
<evidence type="ECO:0000256" key="2">
    <source>
        <dbReference type="ARBA" id="ARBA00022692"/>
    </source>
</evidence>
<feature type="transmembrane region" description="Helical" evidence="5">
    <location>
        <begin position="292"/>
        <end position="317"/>
    </location>
</feature>
<organism evidence="6 7">
    <name type="scientific">Madurella mycetomatis</name>
    <dbReference type="NCBI Taxonomy" id="100816"/>
    <lineage>
        <taxon>Eukaryota</taxon>
        <taxon>Fungi</taxon>
        <taxon>Dikarya</taxon>
        <taxon>Ascomycota</taxon>
        <taxon>Pezizomycotina</taxon>
        <taxon>Sordariomycetes</taxon>
        <taxon>Sordariomycetidae</taxon>
        <taxon>Sordariales</taxon>
        <taxon>Sordariales incertae sedis</taxon>
        <taxon>Madurella</taxon>
    </lineage>
</organism>
<comment type="subcellular location">
    <subcellularLocation>
        <location evidence="1">Membrane</location>
        <topology evidence="1">Multi-pass membrane protein</topology>
    </subcellularLocation>
</comment>
<evidence type="ECO:0000313" key="6">
    <source>
        <dbReference type="EMBL" id="KXX79125.1"/>
    </source>
</evidence>
<dbReference type="VEuPathDB" id="FungiDB:MMYC01_204164"/>
<dbReference type="InterPro" id="IPR007300">
    <property type="entry name" value="CidB/LrgB"/>
</dbReference>
<feature type="transmembrane region" description="Helical" evidence="5">
    <location>
        <begin position="422"/>
        <end position="441"/>
    </location>
</feature>
<protein>
    <recommendedName>
        <fullName evidence="8">Plastidal glycolate/glycerate translocator 1, chloroplastic</fullName>
    </recommendedName>
</protein>
<dbReference type="GO" id="GO:0016020">
    <property type="term" value="C:membrane"/>
    <property type="evidence" value="ECO:0007669"/>
    <property type="project" value="UniProtKB-SubCell"/>
</dbReference>
<evidence type="ECO:0000313" key="7">
    <source>
        <dbReference type="Proteomes" id="UP000078237"/>
    </source>
</evidence>
<reference evidence="6 7" key="1">
    <citation type="journal article" date="2016" name="Genome Announc.">
        <title>Genome Sequence of Madurella mycetomatis mm55, Isolated from a Human Mycetoma Case in Sudan.</title>
        <authorList>
            <person name="Smit S."/>
            <person name="Derks M.F."/>
            <person name="Bervoets S."/>
            <person name="Fahal A."/>
            <person name="van Leeuwen W."/>
            <person name="van Belkum A."/>
            <person name="van de Sande W.W."/>
        </authorList>
    </citation>
    <scope>NUCLEOTIDE SEQUENCE [LARGE SCALE GENOMIC DNA]</scope>
    <source>
        <strain evidence="7">mm55</strain>
    </source>
</reference>
<sequence>MPAAWSSQLSTLDLGYDVFVTLSMVGWVIPGVEDFYRKRIKRAADLLNRHMSIGFTIPFMMICRSPFTDARSVGAVALCFVLTGVFNIVSTYAIALPLQCLMVRWAKEFWNGESSDMERAKSENGSKLRTPVKSPCEGFSVDSFPAISLYLPGEESSSEGGSSPPQFLCHSIGRITPLHRAQLLNWTLHNLSLLLSDIPFSTSLLFSIWLTTLALQTGLKSHPRLSPWLRTLLSGLSNPVLWTSLAMMSYLLLDGIISNRPFQEMFDMLQTHTPLSNLILLSSTEPTSDGPVAGMAAGDVAISILNSGLVAWGLKLYEYRRQLLSRAGLTVLSVSALLALGNVVCGPLLARAVGVEPGGRALAFAARSATIALGTPAMGAPGGDAGLNAAMVVVSGIAFQMGLGFGAGAWLEGLGINDPRTVAAGVTVGINAAAMGTAYLYESSEAAPHAALSMMALGIMTVVFLTITPFARWVAESVAA</sequence>
<dbReference type="PANTHER" id="PTHR30249:SF0">
    <property type="entry name" value="PLASTIDAL GLYCOLATE_GLYCERATE TRANSLOCATOR 1, CHLOROPLASTIC"/>
    <property type="match status" value="1"/>
</dbReference>
<feature type="transmembrane region" description="Helical" evidence="5">
    <location>
        <begin position="329"/>
        <end position="350"/>
    </location>
</feature>
<evidence type="ECO:0000256" key="4">
    <source>
        <dbReference type="ARBA" id="ARBA00023136"/>
    </source>
</evidence>
<name>A0A175W6C7_9PEZI</name>
<feature type="transmembrane region" description="Helical" evidence="5">
    <location>
        <begin position="231"/>
        <end position="253"/>
    </location>
</feature>
<dbReference type="Pfam" id="PF04172">
    <property type="entry name" value="LrgB"/>
    <property type="match status" value="1"/>
</dbReference>
<dbReference type="OrthoDB" id="2502820at2759"/>
<comment type="caution">
    <text evidence="6">The sequence shown here is derived from an EMBL/GenBank/DDBJ whole genome shotgun (WGS) entry which is preliminary data.</text>
</comment>
<keyword evidence="3 5" id="KW-1133">Transmembrane helix</keyword>
<evidence type="ECO:0000256" key="1">
    <source>
        <dbReference type="ARBA" id="ARBA00004141"/>
    </source>
</evidence>
<evidence type="ECO:0000256" key="5">
    <source>
        <dbReference type="SAM" id="Phobius"/>
    </source>
</evidence>
<feature type="transmembrane region" description="Helical" evidence="5">
    <location>
        <begin position="73"/>
        <end position="95"/>
    </location>
</feature>
<evidence type="ECO:0008006" key="8">
    <source>
        <dbReference type="Google" id="ProtNLM"/>
    </source>
</evidence>
<dbReference type="AlphaFoldDB" id="A0A175W6C7"/>
<proteinExistence type="predicted"/>
<keyword evidence="4 5" id="KW-0472">Membrane</keyword>
<feature type="transmembrane region" description="Helical" evidence="5">
    <location>
        <begin position="447"/>
        <end position="467"/>
    </location>
</feature>
<keyword evidence="7" id="KW-1185">Reference proteome</keyword>
<feature type="transmembrane region" description="Helical" evidence="5">
    <location>
        <begin position="14"/>
        <end position="32"/>
    </location>
</feature>